<comment type="caution">
    <text evidence="1">The sequence shown here is derived from an EMBL/GenBank/DDBJ whole genome shotgun (WGS) entry which is preliminary data.</text>
</comment>
<evidence type="ECO:0000313" key="1">
    <source>
        <dbReference type="EMBL" id="KAF4693683.1"/>
    </source>
</evidence>
<dbReference type="OrthoDB" id="10506154at2759"/>
<dbReference type="Proteomes" id="UP000541610">
    <property type="component" value="Unassembled WGS sequence"/>
</dbReference>
<gene>
    <name evidence="1" type="ORF">FOZ60_010356</name>
</gene>
<reference evidence="1 2" key="1">
    <citation type="submission" date="2020-04" db="EMBL/GenBank/DDBJ databases">
        <title>Perkinsus olseni comparative genomics.</title>
        <authorList>
            <person name="Bogema D.R."/>
        </authorList>
    </citation>
    <scope>NUCLEOTIDE SEQUENCE [LARGE SCALE GENOMIC DNA]</scope>
    <source>
        <strain evidence="1">00978-12</strain>
    </source>
</reference>
<dbReference type="EMBL" id="JABANP010000042">
    <property type="protein sequence ID" value="KAF4693683.1"/>
    <property type="molecule type" value="Genomic_DNA"/>
</dbReference>
<name>A0A7J6PBV6_PEROL</name>
<proteinExistence type="predicted"/>
<organism evidence="1 2">
    <name type="scientific">Perkinsus olseni</name>
    <name type="common">Perkinsus atlanticus</name>
    <dbReference type="NCBI Taxonomy" id="32597"/>
    <lineage>
        <taxon>Eukaryota</taxon>
        <taxon>Sar</taxon>
        <taxon>Alveolata</taxon>
        <taxon>Perkinsozoa</taxon>
        <taxon>Perkinsea</taxon>
        <taxon>Perkinsida</taxon>
        <taxon>Perkinsidae</taxon>
        <taxon>Perkinsus</taxon>
    </lineage>
</organism>
<evidence type="ECO:0000313" key="2">
    <source>
        <dbReference type="Proteomes" id="UP000541610"/>
    </source>
</evidence>
<dbReference type="AlphaFoldDB" id="A0A7J6PBV6"/>
<protein>
    <submittedName>
        <fullName evidence="1">Uncharacterized protein</fullName>
    </submittedName>
</protein>
<sequence length="455" mass="48454">MSINDLSCLTEALPSSAGATSSGTADLVAAMWKRTAAVVRELGNGTPRKAKVEAMALLIRFTRHAPLQEVAAVAEHVARLEERSGPPPEQRLLVALGEDGSCSPVARGLGRCSARVSRTGLCGSTVGFEGLHRPVEQERALPRGLRAALLTILRQGRLDLQQVTAATLSDIFAALVEHSPGALWEGPASIGRTGLPPCSHIMETLVDECYRRGWQGFTPGQISRILWACAKGNINSIIVNATPTVNPLGQVSLDDFGGAELANAIWAIHKLTGNTLPPWCPIEKIPVSCAARAMNLHDLGVLAFALARVKGSAADGVFDGVWQRLNGILTDSTAAAGRVTRHTANALVNLWVLRPSQRVVFPGPLNYYPPGDLWKLVGITAATPMQRREALSLALRNRGASVPSAAAHYAGCLTVDEGFLQGSRLRLSILRGLACFHQTPPKYLSKLACHLSDLA</sequence>
<accession>A0A7J6PBV6</accession>